<dbReference type="OrthoDB" id="6190788at2"/>
<evidence type="ECO:0000313" key="6">
    <source>
        <dbReference type="Proteomes" id="UP000321945"/>
    </source>
</evidence>
<feature type="transmembrane region" description="Helical" evidence="1">
    <location>
        <begin position="341"/>
        <end position="363"/>
    </location>
</feature>
<dbReference type="Proteomes" id="UP000321945">
    <property type="component" value="Unassembled WGS sequence"/>
</dbReference>
<dbReference type="InterPro" id="IPR010559">
    <property type="entry name" value="Sig_transdc_His_kin_internal"/>
</dbReference>
<dbReference type="Gene3D" id="2.60.40.2380">
    <property type="match status" value="1"/>
</dbReference>
<feature type="domain" description="7TM-DISM receptor extracellular" evidence="3">
    <location>
        <begin position="185"/>
        <end position="402"/>
    </location>
</feature>
<feature type="transmembrane region" description="Helical" evidence="1">
    <location>
        <begin position="383"/>
        <end position="401"/>
    </location>
</feature>
<keyword evidence="1" id="KW-0472">Membrane</keyword>
<dbReference type="SUPFAM" id="SSF55874">
    <property type="entry name" value="ATPase domain of HSP90 chaperone/DNA topoisomerase II/histidine kinase"/>
    <property type="match status" value="1"/>
</dbReference>
<feature type="transmembrane region" description="Helical" evidence="1">
    <location>
        <begin position="183"/>
        <end position="204"/>
    </location>
</feature>
<dbReference type="InterPro" id="IPR036890">
    <property type="entry name" value="HATPase_C_sf"/>
</dbReference>
<accession>A0A5C6YLP9</accession>
<dbReference type="GO" id="GO:0016020">
    <property type="term" value="C:membrane"/>
    <property type="evidence" value="ECO:0007669"/>
    <property type="project" value="InterPro"/>
</dbReference>
<keyword evidence="1" id="KW-0812">Transmembrane</keyword>
<dbReference type="RefSeq" id="WP_111816919.1">
    <property type="nucleotide sequence ID" value="NZ_CBCRZQ010000012.1"/>
</dbReference>
<feature type="domain" description="Signal transduction histidine kinase internal region" evidence="2">
    <location>
        <begin position="473"/>
        <end position="553"/>
    </location>
</feature>
<keyword evidence="6" id="KW-1185">Reference proteome</keyword>
<organism evidence="5 6">
    <name type="scientific">Aequorivita lipolytica</name>
    <dbReference type="NCBI Taxonomy" id="153267"/>
    <lineage>
        <taxon>Bacteria</taxon>
        <taxon>Pseudomonadati</taxon>
        <taxon>Bacteroidota</taxon>
        <taxon>Flavobacteriia</taxon>
        <taxon>Flavobacteriales</taxon>
        <taxon>Flavobacteriaceae</taxon>
        <taxon>Aequorivita</taxon>
    </lineage>
</organism>
<feature type="transmembrane region" description="Helical" evidence="1">
    <location>
        <begin position="211"/>
        <end position="228"/>
    </location>
</feature>
<keyword evidence="5" id="KW-0418">Kinase</keyword>
<name>A0A5C6YLP9_9FLAO</name>
<dbReference type="Pfam" id="PF07696">
    <property type="entry name" value="7TMR-DISMED2"/>
    <property type="match status" value="1"/>
</dbReference>
<evidence type="ECO:0000259" key="2">
    <source>
        <dbReference type="Pfam" id="PF06580"/>
    </source>
</evidence>
<evidence type="ECO:0000259" key="3">
    <source>
        <dbReference type="Pfam" id="PF07695"/>
    </source>
</evidence>
<dbReference type="Gene3D" id="3.30.565.10">
    <property type="entry name" value="Histidine kinase-like ATPase, C-terminal domain"/>
    <property type="match status" value="1"/>
</dbReference>
<dbReference type="Pfam" id="PF07695">
    <property type="entry name" value="7TMR-DISM_7TM"/>
    <property type="match status" value="1"/>
</dbReference>
<dbReference type="InterPro" id="IPR011622">
    <property type="entry name" value="7TMR_DISM_rcpt_extracell_dom2"/>
</dbReference>
<evidence type="ECO:0000259" key="4">
    <source>
        <dbReference type="Pfam" id="PF07696"/>
    </source>
</evidence>
<evidence type="ECO:0000256" key="1">
    <source>
        <dbReference type="SAM" id="Phobius"/>
    </source>
</evidence>
<gene>
    <name evidence="5" type="ORF">ESV24_13575</name>
</gene>
<keyword evidence="1" id="KW-1133">Transmembrane helix</keyword>
<comment type="caution">
    <text evidence="5">The sequence shown here is derived from an EMBL/GenBank/DDBJ whole genome shotgun (WGS) entry which is preliminary data.</text>
</comment>
<evidence type="ECO:0000313" key="5">
    <source>
        <dbReference type="EMBL" id="TXD68149.1"/>
    </source>
</evidence>
<dbReference type="EMBL" id="VORU01000014">
    <property type="protein sequence ID" value="TXD68149.1"/>
    <property type="molecule type" value="Genomic_DNA"/>
</dbReference>
<feature type="transmembrane region" description="Helical" evidence="1">
    <location>
        <begin position="248"/>
        <end position="271"/>
    </location>
</feature>
<reference evidence="5 6" key="1">
    <citation type="submission" date="2019-08" db="EMBL/GenBank/DDBJ databases">
        <title>Genome of Aequorivita lipolytica Y10-2 (type strain).</title>
        <authorList>
            <person name="Bowman J.P."/>
        </authorList>
    </citation>
    <scope>NUCLEOTIDE SEQUENCE [LARGE SCALE GENOMIC DNA]</scope>
    <source>
        <strain evidence="5 6">Y10-2</strain>
    </source>
</reference>
<sequence length="675" mass="78585">MKNPLLIIVFFLAGLWQGSAQIVGDSITGKLELFNNPEVLAIRTNLETTFEEAQKESTWKKYDSIFQNEPDSAIWLKFEVENNAKDLLPIYYFSVHDFNAIYQQTGARFKTYKNGNLVPLYERSNKNEFYVTELKLPPFQKSLIYTRLNSKKKIDAYQATAIFSKGNYYEYAYKYLDSERKSIAFFFFYIISLLTIFIFGLVIWMRISKILYAYYLGYLFFQLIYAFTALRSTAATVGNIFLNFSKTAYAISEASQFAFIGFYVFFILHLLEVKKYSATISKLLVYLGRFCFIYAITIFIYNSFWGNIHIGNLIFSIVRFTILPLNFVLIFWIIYKVKHPLLNYFVVGQTFFFIGAVLAFYASYTNLYKDPESIFYFPYSPNIIFQAGLLAEVFCFSLAIGENIFLLQKEKETTSENLIEQLKKNQLLQQNMRVELDKKINEKTDELIQLYSKMEKQKEEQIKNSFTQKLQEMEMLALRSQMNPHFLFNSLNAIKDLIMTSRNEDAVKYLDDFSGLLRGILQNSNQEIITVEEELEILELYLSLEKNRMGNNFNFSIQVSAREELSQFHIPPLLLQPFVENAIWHGLTTSENPEKELTIIFDTSECLTIIIEDNGIGRKASSEKKKLHKSMGVSITHERLALYNHLHDVSISLEIIDLEANNLPIGTKITLTYSY</sequence>
<dbReference type="PANTHER" id="PTHR34220:SF7">
    <property type="entry name" value="SENSOR HISTIDINE KINASE YPDA"/>
    <property type="match status" value="1"/>
</dbReference>
<proteinExistence type="predicted"/>
<dbReference type="GO" id="GO:0000155">
    <property type="term" value="F:phosphorelay sensor kinase activity"/>
    <property type="evidence" value="ECO:0007669"/>
    <property type="project" value="InterPro"/>
</dbReference>
<dbReference type="PANTHER" id="PTHR34220">
    <property type="entry name" value="SENSOR HISTIDINE KINASE YPDA"/>
    <property type="match status" value="1"/>
</dbReference>
<feature type="transmembrane region" description="Helical" evidence="1">
    <location>
        <begin position="313"/>
        <end position="334"/>
    </location>
</feature>
<feature type="domain" description="7TM-DISM receptor extracellular" evidence="4">
    <location>
        <begin position="70"/>
        <end position="154"/>
    </location>
</feature>
<protein>
    <submittedName>
        <fullName evidence="5">Histidine kinase</fullName>
    </submittedName>
</protein>
<dbReference type="AlphaFoldDB" id="A0A5C6YLP9"/>
<keyword evidence="5" id="KW-0808">Transferase</keyword>
<dbReference type="InterPro" id="IPR011623">
    <property type="entry name" value="7TMR_DISM_rcpt_extracell_dom1"/>
</dbReference>
<feature type="transmembrane region" description="Helical" evidence="1">
    <location>
        <begin position="283"/>
        <end position="301"/>
    </location>
</feature>
<dbReference type="Pfam" id="PF06580">
    <property type="entry name" value="His_kinase"/>
    <property type="match status" value="1"/>
</dbReference>
<dbReference type="InterPro" id="IPR050640">
    <property type="entry name" value="Bact_2-comp_sensor_kinase"/>
</dbReference>